<reference evidence="7" key="2">
    <citation type="journal article" date="2013" name="Nature">
        <title>Insights into bilaterian evolution from three spiralian genomes.</title>
        <authorList>
            <person name="Simakov O."/>
            <person name="Marletaz F."/>
            <person name="Cho S.J."/>
            <person name="Edsinger-Gonzales E."/>
            <person name="Havlak P."/>
            <person name="Hellsten U."/>
            <person name="Kuo D.H."/>
            <person name="Larsson T."/>
            <person name="Lv J."/>
            <person name="Arendt D."/>
            <person name="Savage R."/>
            <person name="Osoegawa K."/>
            <person name="de Jong P."/>
            <person name="Grimwood J."/>
            <person name="Chapman J.A."/>
            <person name="Shapiro H."/>
            <person name="Aerts A."/>
            <person name="Otillar R.P."/>
            <person name="Terry A.Y."/>
            <person name="Boore J.L."/>
            <person name="Grigoriev I.V."/>
            <person name="Lindberg D.R."/>
            <person name="Seaver E.C."/>
            <person name="Weisblat D.A."/>
            <person name="Putnam N.H."/>
            <person name="Rokhsar D.S."/>
        </authorList>
    </citation>
    <scope>NUCLEOTIDE SEQUENCE</scope>
    <source>
        <strain evidence="7">I ESC-2004</strain>
    </source>
</reference>
<dbReference type="Pfam" id="PF00644">
    <property type="entry name" value="PARP"/>
    <property type="match status" value="1"/>
</dbReference>
<dbReference type="EnsemblMetazoa" id="CapteT164030">
    <property type="protein sequence ID" value="CapteP164030"/>
    <property type="gene ID" value="CapteG164030"/>
</dbReference>
<keyword evidence="1 4" id="KW-0328">Glycosyltransferase</keyword>
<dbReference type="PANTHER" id="PTHR10459">
    <property type="entry name" value="DNA LIGASE"/>
    <property type="match status" value="1"/>
</dbReference>
<dbReference type="EC" id="2.4.2.-" evidence="4"/>
<dbReference type="OMA" id="SEECHET"/>
<dbReference type="GO" id="GO:1990404">
    <property type="term" value="F:NAD+-protein mono-ADP-ribosyltransferase activity"/>
    <property type="evidence" value="ECO:0007669"/>
    <property type="project" value="TreeGrafter"/>
</dbReference>
<dbReference type="SUPFAM" id="SSF56399">
    <property type="entry name" value="ADP-ribosylation"/>
    <property type="match status" value="1"/>
</dbReference>
<dbReference type="InterPro" id="IPR012317">
    <property type="entry name" value="Poly(ADP-ribose)pol_cat_dom"/>
</dbReference>
<organism evidence="6 7">
    <name type="scientific">Capitella teleta</name>
    <name type="common">Polychaete worm</name>
    <dbReference type="NCBI Taxonomy" id="283909"/>
    <lineage>
        <taxon>Eukaryota</taxon>
        <taxon>Metazoa</taxon>
        <taxon>Spiralia</taxon>
        <taxon>Lophotrochozoa</taxon>
        <taxon>Annelida</taxon>
        <taxon>Polychaeta</taxon>
        <taxon>Sedentaria</taxon>
        <taxon>Scolecida</taxon>
        <taxon>Capitellidae</taxon>
        <taxon>Capitella</taxon>
    </lineage>
</organism>
<name>X1Z9Z7_CAPTE</name>
<keyword evidence="7" id="KW-1185">Reference proteome</keyword>
<evidence type="ECO:0000256" key="4">
    <source>
        <dbReference type="RuleBase" id="RU362114"/>
    </source>
</evidence>
<dbReference type="GO" id="GO:0003950">
    <property type="term" value="F:NAD+ poly-ADP-ribosyltransferase activity"/>
    <property type="evidence" value="ECO:0007669"/>
    <property type="project" value="UniProtKB-UniRule"/>
</dbReference>
<evidence type="ECO:0000313" key="6">
    <source>
        <dbReference type="EnsemblMetazoa" id="CapteP164030"/>
    </source>
</evidence>
<evidence type="ECO:0000256" key="2">
    <source>
        <dbReference type="ARBA" id="ARBA00022679"/>
    </source>
</evidence>
<evidence type="ECO:0000256" key="1">
    <source>
        <dbReference type="ARBA" id="ARBA00022676"/>
    </source>
</evidence>
<sequence length="208" mass="23217">MKENETETECLLSYINKSMDIARSCKVTGIFRVERPGEDDRLRDCGVDNRRLLFHGSSTSNLMSILKRGLLIAPPEAPACGYLFGKGIYTADQFAKSAAYCYNWGFGSGNSKHKFMLVCEVALGRVNQLLQPEYMEKAKTGTDSCQYVGARGPNPAFNLTLPTGVAVPIGEIQDQGKLFSRTYLNAQSNEYIVYKPEQVALRYIIQFK</sequence>
<evidence type="ECO:0000256" key="3">
    <source>
        <dbReference type="ARBA" id="ARBA00023027"/>
    </source>
</evidence>
<dbReference type="Gene3D" id="3.90.228.10">
    <property type="match status" value="1"/>
</dbReference>
<feature type="domain" description="PARP catalytic" evidence="5">
    <location>
        <begin position="1"/>
        <end position="208"/>
    </location>
</feature>
<dbReference type="PANTHER" id="PTHR10459:SF108">
    <property type="entry name" value="POLY [ADP-RIBOSE] POLYMERASE"/>
    <property type="match status" value="1"/>
</dbReference>
<keyword evidence="2 4" id="KW-0808">Transferase</keyword>
<dbReference type="PROSITE" id="PS51059">
    <property type="entry name" value="PARP_CATALYTIC"/>
    <property type="match status" value="1"/>
</dbReference>
<proteinExistence type="predicted"/>
<keyword evidence="3 4" id="KW-0520">NAD</keyword>
<dbReference type="InterPro" id="IPR050800">
    <property type="entry name" value="ARTD/PARP"/>
</dbReference>
<dbReference type="Proteomes" id="UP000014760">
    <property type="component" value="Unassembled WGS sequence"/>
</dbReference>
<accession>X1Z9Z7</accession>
<evidence type="ECO:0000259" key="5">
    <source>
        <dbReference type="PROSITE" id="PS51059"/>
    </source>
</evidence>
<protein>
    <recommendedName>
        <fullName evidence="4">Poly [ADP-ribose] polymerase</fullName>
        <shortName evidence="4">PARP</shortName>
        <ecNumber evidence="4">2.4.2.-</ecNumber>
    </recommendedName>
</protein>
<reference evidence="6" key="3">
    <citation type="submission" date="2015-06" db="UniProtKB">
        <authorList>
            <consortium name="EnsemblMetazoa"/>
        </authorList>
    </citation>
    <scope>IDENTIFICATION</scope>
</reference>
<reference evidence="7" key="1">
    <citation type="submission" date="2012-12" db="EMBL/GenBank/DDBJ databases">
        <authorList>
            <person name="Hellsten U."/>
            <person name="Grimwood J."/>
            <person name="Chapman J.A."/>
            <person name="Shapiro H."/>
            <person name="Aerts A."/>
            <person name="Otillar R.P."/>
            <person name="Terry A.Y."/>
            <person name="Boore J.L."/>
            <person name="Simakov O."/>
            <person name="Marletaz F."/>
            <person name="Cho S.-J."/>
            <person name="Edsinger-Gonzales E."/>
            <person name="Havlak P."/>
            <person name="Kuo D.-H."/>
            <person name="Larsson T."/>
            <person name="Lv J."/>
            <person name="Arendt D."/>
            <person name="Savage R."/>
            <person name="Osoegawa K."/>
            <person name="de Jong P."/>
            <person name="Lindberg D.R."/>
            <person name="Seaver E.C."/>
            <person name="Weisblat D.A."/>
            <person name="Putnam N.H."/>
            <person name="Grigoriev I.V."/>
            <person name="Rokhsar D.S."/>
        </authorList>
    </citation>
    <scope>NUCLEOTIDE SEQUENCE</scope>
    <source>
        <strain evidence="7">I ESC-2004</strain>
    </source>
</reference>
<evidence type="ECO:0000313" key="7">
    <source>
        <dbReference type="Proteomes" id="UP000014760"/>
    </source>
</evidence>
<dbReference type="GO" id="GO:0006302">
    <property type="term" value="P:double-strand break repair"/>
    <property type="evidence" value="ECO:0007669"/>
    <property type="project" value="TreeGrafter"/>
</dbReference>
<dbReference type="EMBL" id="AMQN01012915">
    <property type="status" value="NOT_ANNOTATED_CDS"/>
    <property type="molecule type" value="Genomic_DNA"/>
</dbReference>
<dbReference type="AlphaFoldDB" id="X1Z9Z7"/>
<dbReference type="GO" id="GO:0070212">
    <property type="term" value="P:protein poly-ADP-ribosylation"/>
    <property type="evidence" value="ECO:0007669"/>
    <property type="project" value="TreeGrafter"/>
</dbReference>
<dbReference type="GO" id="GO:0005730">
    <property type="term" value="C:nucleolus"/>
    <property type="evidence" value="ECO:0007669"/>
    <property type="project" value="TreeGrafter"/>
</dbReference>
<dbReference type="HOGENOM" id="CLU_004841_1_3_1"/>